<dbReference type="PANTHER" id="PTHR43102">
    <property type="entry name" value="SLR1143 PROTEIN"/>
    <property type="match status" value="1"/>
</dbReference>
<sequence>MEVVDAIRQEAPQTPCILFTDVPPTEIDTASFGDVIVEYLSRDHPDAHDRLGFIAEDVLNHAAQVGFLAPDDEPERLSALAEYDADTLPIEDSFDRLTDLIASHFDAGVAFIGLIESEEEQILSCHGADLDSVTREETMCTHSMLQEDVMVVQDVREDKRFSEIGAYEAMGIRSYAGANMTTPDGHVIGQVCLIDFEPRDYDATERGELQDFAETAMEILGPQEVRDAAAESTEVLA</sequence>
<keyword evidence="3" id="KW-1185">Reference proteome</keyword>
<dbReference type="Gene3D" id="3.30.450.40">
    <property type="match status" value="1"/>
</dbReference>
<gene>
    <name evidence="2" type="ORF">ACFQRB_16490</name>
</gene>
<dbReference type="InterPro" id="IPR003018">
    <property type="entry name" value="GAF"/>
</dbReference>
<accession>A0ABD5XR82</accession>
<evidence type="ECO:0000259" key="1">
    <source>
        <dbReference type="Pfam" id="PF01590"/>
    </source>
</evidence>
<dbReference type="AlphaFoldDB" id="A0ABD5XR82"/>
<dbReference type="SUPFAM" id="SSF55781">
    <property type="entry name" value="GAF domain-like"/>
    <property type="match status" value="1"/>
</dbReference>
<dbReference type="Proteomes" id="UP001596368">
    <property type="component" value="Unassembled WGS sequence"/>
</dbReference>
<comment type="caution">
    <text evidence="2">The sequence shown here is derived from an EMBL/GenBank/DDBJ whole genome shotgun (WGS) entry which is preliminary data.</text>
</comment>
<organism evidence="2 3">
    <name type="scientific">Halobaculum litoreum</name>
    <dbReference type="NCBI Taxonomy" id="3031998"/>
    <lineage>
        <taxon>Archaea</taxon>
        <taxon>Methanobacteriati</taxon>
        <taxon>Methanobacteriota</taxon>
        <taxon>Stenosarchaea group</taxon>
        <taxon>Halobacteria</taxon>
        <taxon>Halobacteriales</taxon>
        <taxon>Haloferacaceae</taxon>
        <taxon>Halobaculum</taxon>
    </lineage>
</organism>
<dbReference type="PANTHER" id="PTHR43102:SF2">
    <property type="entry name" value="GAF DOMAIN-CONTAINING PROTEIN"/>
    <property type="match status" value="1"/>
</dbReference>
<evidence type="ECO:0000313" key="2">
    <source>
        <dbReference type="EMBL" id="MFC7137617.1"/>
    </source>
</evidence>
<dbReference type="EMBL" id="JBHSZG010000002">
    <property type="protein sequence ID" value="MFC7137617.1"/>
    <property type="molecule type" value="Genomic_DNA"/>
</dbReference>
<feature type="domain" description="GAF" evidence="1">
    <location>
        <begin position="90"/>
        <end position="216"/>
    </location>
</feature>
<dbReference type="Pfam" id="PF01590">
    <property type="entry name" value="GAF"/>
    <property type="match status" value="1"/>
</dbReference>
<proteinExistence type="predicted"/>
<evidence type="ECO:0000313" key="3">
    <source>
        <dbReference type="Proteomes" id="UP001596368"/>
    </source>
</evidence>
<name>A0ABD5XR82_9EURY</name>
<reference evidence="2 3" key="1">
    <citation type="journal article" date="2019" name="Int. J. Syst. Evol. Microbiol.">
        <title>The Global Catalogue of Microorganisms (GCM) 10K type strain sequencing project: providing services to taxonomists for standard genome sequencing and annotation.</title>
        <authorList>
            <consortium name="The Broad Institute Genomics Platform"/>
            <consortium name="The Broad Institute Genome Sequencing Center for Infectious Disease"/>
            <person name="Wu L."/>
            <person name="Ma J."/>
        </authorList>
    </citation>
    <scope>NUCLEOTIDE SEQUENCE [LARGE SCALE GENOMIC DNA]</scope>
    <source>
        <strain evidence="2 3">DT92</strain>
    </source>
</reference>
<dbReference type="InterPro" id="IPR029016">
    <property type="entry name" value="GAF-like_dom_sf"/>
</dbReference>
<protein>
    <submittedName>
        <fullName evidence="2">GAF domain-containing protein</fullName>
    </submittedName>
</protein>